<evidence type="ECO:0000313" key="1">
    <source>
        <dbReference type="EMBL" id="AAS96654.1"/>
    </source>
</evidence>
<dbReference type="KEGG" id="dvu:DVU_2181"/>
<evidence type="ECO:0000313" key="2">
    <source>
        <dbReference type="Proteomes" id="UP000002194"/>
    </source>
</evidence>
<dbReference type="PATRIC" id="fig|882.5.peg.1987"/>
<organism evidence="1 2">
    <name type="scientific">Nitratidesulfovibrio vulgaris (strain ATCC 29579 / DSM 644 / CCUG 34227 / NCIMB 8303 / VKM B-1760 / Hildenborough)</name>
    <name type="common">Desulfovibrio vulgaris</name>
    <dbReference type="NCBI Taxonomy" id="882"/>
    <lineage>
        <taxon>Bacteria</taxon>
        <taxon>Pseudomonadati</taxon>
        <taxon>Thermodesulfobacteriota</taxon>
        <taxon>Desulfovibrionia</taxon>
        <taxon>Desulfovibrionales</taxon>
        <taxon>Desulfovibrionaceae</taxon>
        <taxon>Nitratidesulfovibrio</taxon>
    </lineage>
</organism>
<sequence length="292" mass="32401">MSSISIPTVDLVAGRPVVSSLRLAEHFGKKHFNVIRDIRSVSAEVSPEFNQLNFECVEYVDEKGETRPMYNLTRDGFTIVAMGYTGPKAMRMKEAYIRRFNEMERTLAHGPAEADTLPAAQPVALPASHQDTLRRLINSWADIASMTRARARAEVRRAMNVDRLDRIPAADMDRAISFVLGKMEHARTDAAQTPPAIATPNADMLLDYGHQVTKALRTLRESIDAVRGDLPETYGKRLAAQAGQSMFNNARMAAYESATLTLSMIDSLAWSGEQCWTVLMGLEKAAKIMTPQ</sequence>
<dbReference type="OrthoDB" id="9808959at2"/>
<dbReference type="RefSeq" id="WP_010939456.1">
    <property type="nucleotide sequence ID" value="NC_002937.3"/>
</dbReference>
<reference evidence="1 2" key="1">
    <citation type="journal article" date="2004" name="Nat. Biotechnol.">
        <title>The genome sequence of the anaerobic, sulfate-reducing bacterium Desulfovibrio vulgaris Hildenborough.</title>
        <authorList>
            <person name="Heidelberg J.F."/>
            <person name="Seshadri R."/>
            <person name="Haveman S.A."/>
            <person name="Hemme C.L."/>
            <person name="Paulsen I.T."/>
            <person name="Kolonay J.F."/>
            <person name="Eisen J.A."/>
            <person name="Ward N."/>
            <person name="Methe B."/>
            <person name="Brinkac L.M."/>
            <person name="Daugherty S.C."/>
            <person name="Deboy R.T."/>
            <person name="Dodson R.J."/>
            <person name="Durkin A.S."/>
            <person name="Madupu R."/>
            <person name="Nelson W.C."/>
            <person name="Sullivan S.A."/>
            <person name="Fouts D."/>
            <person name="Haft D.H."/>
            <person name="Selengut J."/>
            <person name="Peterson J.D."/>
            <person name="Davidsen T.M."/>
            <person name="Zafar N."/>
            <person name="Zhou L."/>
            <person name="Radune D."/>
            <person name="Dimitrov G."/>
            <person name="Hance M."/>
            <person name="Tran K."/>
            <person name="Khouri H."/>
            <person name="Gill J."/>
            <person name="Utterback T.R."/>
            <person name="Feldblyum T.V."/>
            <person name="Wall J.D."/>
            <person name="Voordouw G."/>
            <person name="Fraser C.M."/>
        </authorList>
    </citation>
    <scope>NUCLEOTIDE SEQUENCE [LARGE SCALE GENOMIC DNA]</scope>
    <source>
        <strain evidence="2">ATCC 29579 / DSM 644 / NCIMB 8303 / VKM B-1760 / Hildenborough</strain>
    </source>
</reference>
<dbReference type="NCBIfam" id="TIGR02681">
    <property type="entry name" value="phage_pRha"/>
    <property type="match status" value="1"/>
</dbReference>
<proteinExistence type="predicted"/>
<dbReference type="Pfam" id="PF09669">
    <property type="entry name" value="Phage_pRha"/>
    <property type="match status" value="1"/>
</dbReference>
<accession>Q72A16</accession>
<protein>
    <submittedName>
        <fullName evidence="1">Antirepressor, putative</fullName>
    </submittedName>
</protein>
<name>Q72A16_NITV2</name>
<dbReference type="AlphaFoldDB" id="Q72A16"/>
<dbReference type="eggNOG" id="COG3646">
    <property type="taxonomic scope" value="Bacteria"/>
</dbReference>
<dbReference type="InterPro" id="IPR014054">
    <property type="entry name" value="Phage_regulatory_Rha"/>
</dbReference>
<keyword evidence="2" id="KW-1185">Reference proteome</keyword>
<dbReference type="Proteomes" id="UP000002194">
    <property type="component" value="Chromosome"/>
</dbReference>
<dbReference type="STRING" id="882.DVU_2181"/>
<dbReference type="HOGENOM" id="CLU_1007838_0_0_7"/>
<gene>
    <name evidence="1" type="ordered locus">DVU_2181</name>
</gene>
<dbReference type="PaxDb" id="882-DVU_2181"/>
<dbReference type="EnsemblBacteria" id="AAS96654">
    <property type="protein sequence ID" value="AAS96654"/>
    <property type="gene ID" value="DVU_2181"/>
</dbReference>
<dbReference type="EMBL" id="AE017285">
    <property type="protein sequence ID" value="AAS96654.1"/>
    <property type="molecule type" value="Genomic_DNA"/>
</dbReference>